<proteinExistence type="predicted"/>
<accession>A0ABQ0VF21</accession>
<name>A0ABQ0VF21_ENTMU</name>
<dbReference type="EMBL" id="BJWA01000019">
    <property type="protein sequence ID" value="GEL81206.1"/>
    <property type="molecule type" value="Genomic_DNA"/>
</dbReference>
<dbReference type="Proteomes" id="UP000321175">
    <property type="component" value="Unassembled WGS sequence"/>
</dbReference>
<sequence length="85" mass="9724">MMSLPDKQAEVCEIFCGFQLFERAFINASYLFLVQKMGAPFGLLCENELVGLKNEVILSESKRIFMPIDSMNNLSYIMSYVVHGY</sequence>
<reference evidence="1 2" key="1">
    <citation type="submission" date="2019-07" db="EMBL/GenBank/DDBJ databases">
        <title>Whole genome shotgun sequence of Enterococcus mundtii NBRC 100490.</title>
        <authorList>
            <person name="Hosoyama A."/>
            <person name="Uohara A."/>
            <person name="Ohji S."/>
            <person name="Ichikawa N."/>
        </authorList>
    </citation>
    <scope>NUCLEOTIDE SEQUENCE [LARGE SCALE GENOMIC DNA]</scope>
    <source>
        <strain evidence="1 2">NBRC 100490</strain>
    </source>
</reference>
<evidence type="ECO:0000313" key="1">
    <source>
        <dbReference type="EMBL" id="GEL81206.1"/>
    </source>
</evidence>
<organism evidence="1 2">
    <name type="scientific">Enterococcus mundtii</name>
    <dbReference type="NCBI Taxonomy" id="53346"/>
    <lineage>
        <taxon>Bacteria</taxon>
        <taxon>Bacillati</taxon>
        <taxon>Bacillota</taxon>
        <taxon>Bacilli</taxon>
        <taxon>Lactobacillales</taxon>
        <taxon>Enterococcaceae</taxon>
        <taxon>Enterococcus</taxon>
    </lineage>
</organism>
<protein>
    <submittedName>
        <fullName evidence="1">Uncharacterized protein</fullName>
    </submittedName>
</protein>
<evidence type="ECO:0000313" key="2">
    <source>
        <dbReference type="Proteomes" id="UP000321175"/>
    </source>
</evidence>
<comment type="caution">
    <text evidence="1">The sequence shown here is derived from an EMBL/GenBank/DDBJ whole genome shotgun (WGS) entry which is preliminary data.</text>
</comment>
<gene>
    <name evidence="1" type="ORF">EMU01_23500</name>
</gene>
<keyword evidence="2" id="KW-1185">Reference proteome</keyword>